<protein>
    <submittedName>
        <fullName evidence="3">Integron integrase IntIPac</fullName>
    </submittedName>
</protein>
<keyword evidence="1" id="KW-0238">DNA-binding</keyword>
<proteinExistence type="predicted"/>
<gene>
    <name evidence="3" type="ORF">Tharo_2158</name>
</gene>
<dbReference type="InterPro" id="IPR010998">
    <property type="entry name" value="Integrase_recombinase_N"/>
</dbReference>
<dbReference type="RefSeq" id="WP_245880882.1">
    <property type="nucleotide sequence ID" value="NZ_CP028339.1"/>
</dbReference>
<dbReference type="Gene3D" id="1.10.150.130">
    <property type="match status" value="1"/>
</dbReference>
<dbReference type="GO" id="GO:0003677">
    <property type="term" value="F:DNA binding"/>
    <property type="evidence" value="ECO:0007669"/>
    <property type="project" value="UniProtKB-KW"/>
</dbReference>
<dbReference type="AlphaFoldDB" id="A0A2R4BNZ7"/>
<feature type="domain" description="Integrase SAM-like N-terminal" evidence="2">
    <location>
        <begin position="19"/>
        <end position="56"/>
    </location>
</feature>
<name>A0A2R4BNZ7_THAAR</name>
<evidence type="ECO:0000313" key="3">
    <source>
        <dbReference type="EMBL" id="AVR89061.1"/>
    </source>
</evidence>
<accession>A0A2R4BNZ7</accession>
<keyword evidence="4" id="KW-1185">Reference proteome</keyword>
<reference evidence="3 4" key="1">
    <citation type="submission" date="2018-03" db="EMBL/GenBank/DDBJ databases">
        <title>Complete genome sequence of Thauera aromatica, a model organism for studying aromatic compound degradation under denitrifying conditions.</title>
        <authorList>
            <person name="Lo H.-Y."/>
            <person name="Goris T."/>
            <person name="Boll M."/>
            <person name="Mueller J.A."/>
        </authorList>
    </citation>
    <scope>NUCLEOTIDE SEQUENCE [LARGE SCALE GENOMIC DNA]</scope>
    <source>
        <strain evidence="3 4">K172</strain>
    </source>
</reference>
<sequence length="61" mass="7256">MTETIEQTATVATAQQPRLMDRVRAALRVAHYALSTERTYCHWIKRYILHHNKRHPLDRIS</sequence>
<evidence type="ECO:0000259" key="2">
    <source>
        <dbReference type="Pfam" id="PF13495"/>
    </source>
</evidence>
<dbReference type="Proteomes" id="UP000241885">
    <property type="component" value="Chromosome"/>
</dbReference>
<dbReference type="InterPro" id="IPR004107">
    <property type="entry name" value="Integrase_SAM-like_N"/>
</dbReference>
<dbReference type="KEGG" id="tak:Tharo_2158"/>
<organism evidence="3 4">
    <name type="scientific">Thauera aromatica K172</name>
    <dbReference type="NCBI Taxonomy" id="44139"/>
    <lineage>
        <taxon>Bacteria</taxon>
        <taxon>Pseudomonadati</taxon>
        <taxon>Pseudomonadota</taxon>
        <taxon>Betaproteobacteria</taxon>
        <taxon>Rhodocyclales</taxon>
        <taxon>Zoogloeaceae</taxon>
        <taxon>Thauera</taxon>
    </lineage>
</organism>
<evidence type="ECO:0000256" key="1">
    <source>
        <dbReference type="ARBA" id="ARBA00023125"/>
    </source>
</evidence>
<dbReference type="GO" id="GO:0015074">
    <property type="term" value="P:DNA integration"/>
    <property type="evidence" value="ECO:0007669"/>
    <property type="project" value="InterPro"/>
</dbReference>
<evidence type="ECO:0000313" key="4">
    <source>
        <dbReference type="Proteomes" id="UP000241885"/>
    </source>
</evidence>
<dbReference type="Pfam" id="PF13495">
    <property type="entry name" value="Phage_int_SAM_4"/>
    <property type="match status" value="1"/>
</dbReference>
<dbReference type="EMBL" id="CP028339">
    <property type="protein sequence ID" value="AVR89061.1"/>
    <property type="molecule type" value="Genomic_DNA"/>
</dbReference>